<organism evidence="1 2">
    <name type="scientific">Diversispora epigaea</name>
    <dbReference type="NCBI Taxonomy" id="1348612"/>
    <lineage>
        <taxon>Eukaryota</taxon>
        <taxon>Fungi</taxon>
        <taxon>Fungi incertae sedis</taxon>
        <taxon>Mucoromycota</taxon>
        <taxon>Glomeromycotina</taxon>
        <taxon>Glomeromycetes</taxon>
        <taxon>Diversisporales</taxon>
        <taxon>Diversisporaceae</taxon>
        <taxon>Diversispora</taxon>
    </lineage>
</organism>
<name>A0A397J7R3_9GLOM</name>
<keyword evidence="2" id="KW-1185">Reference proteome</keyword>
<dbReference type="Proteomes" id="UP000266861">
    <property type="component" value="Unassembled WGS sequence"/>
</dbReference>
<evidence type="ECO:0000313" key="1">
    <source>
        <dbReference type="EMBL" id="RHZ83082.1"/>
    </source>
</evidence>
<dbReference type="EMBL" id="PQFF01000092">
    <property type="protein sequence ID" value="RHZ83082.1"/>
    <property type="molecule type" value="Genomic_DNA"/>
</dbReference>
<reference evidence="1 2" key="1">
    <citation type="submission" date="2018-08" db="EMBL/GenBank/DDBJ databases">
        <title>Genome and evolution of the arbuscular mycorrhizal fungus Diversispora epigaea (formerly Glomus versiforme) and its bacterial endosymbionts.</title>
        <authorList>
            <person name="Sun X."/>
            <person name="Fei Z."/>
            <person name="Harrison M."/>
        </authorList>
    </citation>
    <scope>NUCLEOTIDE SEQUENCE [LARGE SCALE GENOMIC DNA]</scope>
    <source>
        <strain evidence="1 2">IT104</strain>
    </source>
</reference>
<accession>A0A397J7R3</accession>
<evidence type="ECO:0000313" key="2">
    <source>
        <dbReference type="Proteomes" id="UP000266861"/>
    </source>
</evidence>
<sequence>MVNPLEKLDIYNEMDLELMDVIIEYATEIGGLKRLGIVDGWRDDDLFEQVKDVIEIIGKATDKIASSYQ</sequence>
<protein>
    <submittedName>
        <fullName evidence="1">Uncharacterized protein</fullName>
    </submittedName>
</protein>
<comment type="caution">
    <text evidence="1">The sequence shown here is derived from an EMBL/GenBank/DDBJ whole genome shotgun (WGS) entry which is preliminary data.</text>
</comment>
<proteinExistence type="predicted"/>
<dbReference type="AlphaFoldDB" id="A0A397J7R3"/>
<gene>
    <name evidence="1" type="ORF">Glove_99g309</name>
</gene>